<dbReference type="EMBL" id="MG711516">
    <property type="protein sequence ID" value="AUO78164.1"/>
    <property type="molecule type" value="Genomic_DNA"/>
</dbReference>
<protein>
    <submittedName>
        <fullName evidence="1">Uncharacterized protein</fullName>
    </submittedName>
</protein>
<accession>A0A2R2ZGA8</accession>
<organism evidence="1 2">
    <name type="scientific">Ralstonia phage RsoP1EGY</name>
    <dbReference type="NCBI Taxonomy" id="2070026"/>
    <lineage>
        <taxon>Viruses</taxon>
        <taxon>Duplodnaviria</taxon>
        <taxon>Heunggongvirae</taxon>
        <taxon>Uroviricota</taxon>
        <taxon>Caudoviricetes</taxon>
        <taxon>Autographivirales</taxon>
        <taxon>Gyeongsanvirus</taxon>
        <taxon>Gyeongsanvirus RsoP1EGY</taxon>
    </lineage>
</organism>
<evidence type="ECO:0000313" key="1">
    <source>
        <dbReference type="EMBL" id="AUO78164.1"/>
    </source>
</evidence>
<name>A0A2R2ZGA8_9CAUD</name>
<gene>
    <name evidence="1" type="ORF">RSEGYP2_12</name>
</gene>
<reference evidence="1 2" key="1">
    <citation type="submission" date="2017-12" db="EMBL/GenBank/DDBJ databases">
        <title>Sequencing, genome analysis and host range of a novel Ralstonia phage RsoP1EGY isolated from Egypt.</title>
        <authorList>
            <person name="Ahmad A.A."/>
            <person name="Addy H.S."/>
            <person name="Elhalag K.M."/>
            <person name="Nasr-Eldin M.A."/>
            <person name="Hussien A.S."/>
            <person name="Huang Q."/>
        </authorList>
    </citation>
    <scope>NUCLEOTIDE SEQUENCE [LARGE SCALE GENOMIC DNA]</scope>
</reference>
<proteinExistence type="predicted"/>
<keyword evidence="2" id="KW-1185">Reference proteome</keyword>
<dbReference type="Proteomes" id="UP000244501">
    <property type="component" value="Segment"/>
</dbReference>
<sequence>MPTLKEASVNAQRPRGGVQAWSVGDTYPVTVVGLGNGPRVQWYAENLHTGERGPVRDAQGDAVVDQYRLWAEFSRNRLQA</sequence>
<evidence type="ECO:0000313" key="2">
    <source>
        <dbReference type="Proteomes" id="UP000244501"/>
    </source>
</evidence>